<sequence>MSSKRSFEPPKATPKSFRDVPVSKRSIWESWAVLPAKTRLTLSLAITGFAALGLFMSDQLEKSLPEPRPAPAQPAHNDATRT</sequence>
<proteinExistence type="predicted"/>
<accession>A0A9P3G5I1</accession>
<dbReference type="Proteomes" id="UP000703269">
    <property type="component" value="Unassembled WGS sequence"/>
</dbReference>
<evidence type="ECO:0000313" key="2">
    <source>
        <dbReference type="EMBL" id="GJE89587.1"/>
    </source>
</evidence>
<reference evidence="2 3" key="1">
    <citation type="submission" date="2021-08" db="EMBL/GenBank/DDBJ databases">
        <title>Draft Genome Sequence of Phanerochaete sordida strain YK-624.</title>
        <authorList>
            <person name="Mori T."/>
            <person name="Dohra H."/>
            <person name="Suzuki T."/>
            <person name="Kawagishi H."/>
            <person name="Hirai H."/>
        </authorList>
    </citation>
    <scope>NUCLEOTIDE SEQUENCE [LARGE SCALE GENOMIC DNA]</scope>
    <source>
        <strain evidence="2 3">YK-624</strain>
    </source>
</reference>
<dbReference type="OrthoDB" id="2555959at2759"/>
<comment type="caution">
    <text evidence="2">The sequence shown here is derived from an EMBL/GenBank/DDBJ whole genome shotgun (WGS) entry which is preliminary data.</text>
</comment>
<keyword evidence="3" id="KW-1185">Reference proteome</keyword>
<evidence type="ECO:0000256" key="1">
    <source>
        <dbReference type="SAM" id="MobiDB-lite"/>
    </source>
</evidence>
<dbReference type="AlphaFoldDB" id="A0A9P3G5I1"/>
<gene>
    <name evidence="2" type="ORF">PsYK624_056910</name>
</gene>
<organism evidence="2 3">
    <name type="scientific">Phanerochaete sordida</name>
    <dbReference type="NCBI Taxonomy" id="48140"/>
    <lineage>
        <taxon>Eukaryota</taxon>
        <taxon>Fungi</taxon>
        <taxon>Dikarya</taxon>
        <taxon>Basidiomycota</taxon>
        <taxon>Agaricomycotina</taxon>
        <taxon>Agaricomycetes</taxon>
        <taxon>Polyporales</taxon>
        <taxon>Phanerochaetaceae</taxon>
        <taxon>Phanerochaete</taxon>
    </lineage>
</organism>
<evidence type="ECO:0000313" key="3">
    <source>
        <dbReference type="Proteomes" id="UP000703269"/>
    </source>
</evidence>
<feature type="region of interest" description="Disordered" evidence="1">
    <location>
        <begin position="62"/>
        <end position="82"/>
    </location>
</feature>
<protein>
    <submittedName>
        <fullName evidence="2">Uncharacterized protein</fullName>
    </submittedName>
</protein>
<name>A0A9P3G5I1_9APHY</name>
<dbReference type="EMBL" id="BPQB01000013">
    <property type="protein sequence ID" value="GJE89587.1"/>
    <property type="molecule type" value="Genomic_DNA"/>
</dbReference>